<name>A0ACA9R7V7_9GLOM</name>
<dbReference type="Proteomes" id="UP000789366">
    <property type="component" value="Unassembled WGS sequence"/>
</dbReference>
<evidence type="ECO:0000313" key="1">
    <source>
        <dbReference type="EMBL" id="CAG8781195.1"/>
    </source>
</evidence>
<comment type="caution">
    <text evidence="1">The sequence shown here is derived from an EMBL/GenBank/DDBJ whole genome shotgun (WGS) entry which is preliminary data.</text>
</comment>
<dbReference type="EMBL" id="CAJVPW010060754">
    <property type="protein sequence ID" value="CAG8781195.1"/>
    <property type="molecule type" value="Genomic_DNA"/>
</dbReference>
<accession>A0ACA9R7V7</accession>
<proteinExistence type="predicted"/>
<organism evidence="1 2">
    <name type="scientific">Cetraspora pellucida</name>
    <dbReference type="NCBI Taxonomy" id="1433469"/>
    <lineage>
        <taxon>Eukaryota</taxon>
        <taxon>Fungi</taxon>
        <taxon>Fungi incertae sedis</taxon>
        <taxon>Mucoromycota</taxon>
        <taxon>Glomeromycotina</taxon>
        <taxon>Glomeromycetes</taxon>
        <taxon>Diversisporales</taxon>
        <taxon>Gigasporaceae</taxon>
        <taxon>Cetraspora</taxon>
    </lineage>
</organism>
<sequence>TVGLVTIIYSMNLSICHATNKRLFELVFGYEPHGNCVLLDQIWSQEIRNEKNIPDD</sequence>
<reference evidence="1" key="1">
    <citation type="submission" date="2021-06" db="EMBL/GenBank/DDBJ databases">
        <authorList>
            <person name="Kallberg Y."/>
            <person name="Tangrot J."/>
            <person name="Rosling A."/>
        </authorList>
    </citation>
    <scope>NUCLEOTIDE SEQUENCE</scope>
    <source>
        <strain evidence="1">28 12/20/2015</strain>
    </source>
</reference>
<keyword evidence="2" id="KW-1185">Reference proteome</keyword>
<feature type="non-terminal residue" evidence="1">
    <location>
        <position position="1"/>
    </location>
</feature>
<evidence type="ECO:0000313" key="2">
    <source>
        <dbReference type="Proteomes" id="UP000789366"/>
    </source>
</evidence>
<feature type="non-terminal residue" evidence="1">
    <location>
        <position position="56"/>
    </location>
</feature>
<gene>
    <name evidence="1" type="ORF">SPELUC_LOCUS16425</name>
</gene>
<protein>
    <submittedName>
        <fullName evidence="1">17211_t:CDS:1</fullName>
    </submittedName>
</protein>